<accession>A0A2P4YNP5</accession>
<gene>
    <name evidence="1" type="ORF">PHPALM_2929</name>
</gene>
<dbReference type="OrthoDB" id="129416at2759"/>
<dbReference type="EMBL" id="NCKW01001606">
    <property type="protein sequence ID" value="POM79410.1"/>
    <property type="molecule type" value="Genomic_DNA"/>
</dbReference>
<proteinExistence type="predicted"/>
<evidence type="ECO:0000313" key="1">
    <source>
        <dbReference type="EMBL" id="POM79410.1"/>
    </source>
</evidence>
<dbReference type="Proteomes" id="UP000237271">
    <property type="component" value="Unassembled WGS sequence"/>
</dbReference>
<sequence>MPGFVSVGSRRYMEWQNLALEATVEGGSEHDEILMEFTEPMVDRPSYPAPRAILKRPEISQIQH</sequence>
<dbReference type="AlphaFoldDB" id="A0A2P4YNP5"/>
<keyword evidence="2" id="KW-1185">Reference proteome</keyword>
<reference evidence="1 2" key="1">
    <citation type="journal article" date="2017" name="Genome Biol. Evol.">
        <title>Phytophthora megakarya and P. palmivora, closely related causal agents of cacao black pod rot, underwent increases in genome sizes and gene numbers by different mechanisms.</title>
        <authorList>
            <person name="Ali S.S."/>
            <person name="Shao J."/>
            <person name="Lary D.J."/>
            <person name="Kronmiller B."/>
            <person name="Shen D."/>
            <person name="Strem M.D."/>
            <person name="Amoako-Attah I."/>
            <person name="Akrofi A.Y."/>
            <person name="Begoude B.A."/>
            <person name="Ten Hoopen G.M."/>
            <person name="Coulibaly K."/>
            <person name="Kebe B.I."/>
            <person name="Melnick R.L."/>
            <person name="Guiltinan M.J."/>
            <person name="Tyler B.M."/>
            <person name="Meinhardt L.W."/>
            <person name="Bailey B.A."/>
        </authorList>
    </citation>
    <scope>NUCLEOTIDE SEQUENCE [LARGE SCALE GENOMIC DNA]</scope>
    <source>
        <strain evidence="2">sbr112.9</strain>
    </source>
</reference>
<protein>
    <submittedName>
        <fullName evidence="1">Uncharacterized protein</fullName>
    </submittedName>
</protein>
<evidence type="ECO:0000313" key="2">
    <source>
        <dbReference type="Proteomes" id="UP000237271"/>
    </source>
</evidence>
<comment type="caution">
    <text evidence="1">The sequence shown here is derived from an EMBL/GenBank/DDBJ whole genome shotgun (WGS) entry which is preliminary data.</text>
</comment>
<name>A0A2P4YNP5_9STRA</name>
<organism evidence="1 2">
    <name type="scientific">Phytophthora palmivora</name>
    <dbReference type="NCBI Taxonomy" id="4796"/>
    <lineage>
        <taxon>Eukaryota</taxon>
        <taxon>Sar</taxon>
        <taxon>Stramenopiles</taxon>
        <taxon>Oomycota</taxon>
        <taxon>Peronosporomycetes</taxon>
        <taxon>Peronosporales</taxon>
        <taxon>Peronosporaceae</taxon>
        <taxon>Phytophthora</taxon>
    </lineage>
</organism>